<proteinExistence type="predicted"/>
<feature type="region of interest" description="Disordered" evidence="1">
    <location>
        <begin position="464"/>
        <end position="496"/>
    </location>
</feature>
<dbReference type="OrthoDB" id="5954510at2759"/>
<sequence length="1078" mass="119968">MTALPKRYFVSILLLLALIAGSYGESESEYTYYESDKNTTHVEYPTTSDNSTQTDLEVAETISNNSTQNSIDAEASTRFRELSVESNSTMRSTISDESTTSSDAPQNNHDAEDATSNNIRVSRYLGLGYDIFSGNPLASGIDPGLKRNSLKPIKILRSTSLPNATCPERTECLQAHAPEILENTVLIRTIHDYQKSLRSRLRISGRVTSNSSFAFGLEERSFPDVHEHLAKGQFFVDHIRLTVSQQADLDYRHSQTLHPIFVTAICDLPPDYHYDEYASFLEEFGTHAVVSVREVLITVNRTLLDKQDIREAAQQLGVNITVFHEGTPGLNSANIPKNVIKRAWDNIRSRGVEKRTVSFSSVAEVPLVSGLRELAYFITQERVLTSKALSPSCRKIAELSNAAIEVRLNRVKENLGTALISLSEKTLQKFLTTHPAINFVPYGPLLPENPLEIAVLNNSTVNTISTPRSTTTMAQTTPTMPEAPTTTTTAAQTSTTLTTKISPETATEMATEMSGPACAMGMRFLGHGYDIFKSDLYAQQDPGLHASPPLLSGTVCLEDAAADCRGKSNSCRTSDSLSSTKKNVYVWTIDDFSDNKKSMIQILRPLPNPVEKQFGAASTSSKTVRRLLADGQAFIDSFTTNLSTEASANYRAMDRLDPNFIHALCELPIPYERAAYTHILREFGTHIITKVRMGSTTVERTQFPQATVLREALSTITAGGLGMRSSHDPQTTEHTLSTLQLHTAMDTVVRRSRIFKRGGIKPVVMVNKTDSPVGFTLRELPYFVTHERILAANIVGAPCHHLAQHSGTLDSIKTGLERALLEYAAEVAAEYTPGPPPATPDRSKVWPSGTYGLLEPTAGCPSGPQWKRGQRTHDSENYNTKNNWNREFSALTRSSLSRDIRLNFCTKTQTSPAEEPEWPTGSYCLFRKNDCPSGFQTSYVDHDDEDFWNGNLVNGVLPDGLYLHDTRYYFCCRKDGAPREPIELPTEKPFFLLRESMKTCQLVLGMSVTEHFLHMDCEDHGGCRLSSSDESHPGFVTDQLDWQWQFCYYQPVGMSLPRPQPSSSLWDLAYHLMQTERY</sequence>
<dbReference type="PROSITE" id="PS51412">
    <property type="entry name" value="MACPF_2"/>
    <property type="match status" value="1"/>
</dbReference>
<dbReference type="Pfam" id="PF01823">
    <property type="entry name" value="MACPF"/>
    <property type="match status" value="2"/>
</dbReference>
<organism evidence="4 5">
    <name type="scientific">Hypsibius exemplaris</name>
    <name type="common">Freshwater tardigrade</name>
    <dbReference type="NCBI Taxonomy" id="2072580"/>
    <lineage>
        <taxon>Eukaryota</taxon>
        <taxon>Metazoa</taxon>
        <taxon>Ecdysozoa</taxon>
        <taxon>Tardigrada</taxon>
        <taxon>Eutardigrada</taxon>
        <taxon>Parachela</taxon>
        <taxon>Hypsibioidea</taxon>
        <taxon>Hypsibiidae</taxon>
        <taxon>Hypsibius</taxon>
    </lineage>
</organism>
<dbReference type="EMBL" id="MTYJ01000020">
    <property type="protein sequence ID" value="OQV21954.1"/>
    <property type="molecule type" value="Genomic_DNA"/>
</dbReference>
<dbReference type="InterPro" id="IPR020864">
    <property type="entry name" value="MACPF"/>
</dbReference>
<dbReference type="Pfam" id="PF16977">
    <property type="entry name" value="ApeC"/>
    <property type="match status" value="1"/>
</dbReference>
<feature type="domain" description="MACPF" evidence="3">
    <location>
        <begin position="508"/>
        <end position="831"/>
    </location>
</feature>
<feature type="region of interest" description="Disordered" evidence="1">
    <location>
        <begin position="857"/>
        <end position="880"/>
    </location>
</feature>
<reference evidence="5" key="1">
    <citation type="submission" date="2017-01" db="EMBL/GenBank/DDBJ databases">
        <title>Comparative genomics of anhydrobiosis in the tardigrade Hypsibius dujardini.</title>
        <authorList>
            <person name="Yoshida Y."/>
            <person name="Koutsovoulos G."/>
            <person name="Laetsch D."/>
            <person name="Stevens L."/>
            <person name="Kumar S."/>
            <person name="Horikawa D."/>
            <person name="Ishino K."/>
            <person name="Komine S."/>
            <person name="Tomita M."/>
            <person name="Blaxter M."/>
            <person name="Arakawa K."/>
        </authorList>
    </citation>
    <scope>NUCLEOTIDE SEQUENCE [LARGE SCALE GENOMIC DNA]</scope>
    <source>
        <strain evidence="5">Z151</strain>
    </source>
</reference>
<feature type="compositionally biased region" description="Low complexity" evidence="1">
    <location>
        <begin position="466"/>
        <end position="496"/>
    </location>
</feature>
<comment type="caution">
    <text evidence="4">The sequence shown here is derived from an EMBL/GenBank/DDBJ whole genome shotgun (WGS) entry which is preliminary data.</text>
</comment>
<feature type="signal peptide" evidence="2">
    <location>
        <begin position="1"/>
        <end position="24"/>
    </location>
</feature>
<evidence type="ECO:0000256" key="2">
    <source>
        <dbReference type="SAM" id="SignalP"/>
    </source>
</evidence>
<evidence type="ECO:0000256" key="1">
    <source>
        <dbReference type="SAM" id="MobiDB-lite"/>
    </source>
</evidence>
<keyword evidence="5" id="KW-1185">Reference proteome</keyword>
<gene>
    <name evidence="4" type="ORF">BV898_04165</name>
</gene>
<dbReference type="InterPro" id="IPR031569">
    <property type="entry name" value="ApeC"/>
</dbReference>
<dbReference type="PANTHER" id="PTHR19324:SF33">
    <property type="entry name" value="MUCIN-5AC"/>
    <property type="match status" value="1"/>
</dbReference>
<keyword evidence="2" id="KW-0732">Signal</keyword>
<protein>
    <recommendedName>
        <fullName evidence="3">MACPF domain-containing protein</fullName>
    </recommendedName>
</protein>
<feature type="compositionally biased region" description="Low complexity" evidence="1">
    <location>
        <begin position="92"/>
        <end position="103"/>
    </location>
</feature>
<evidence type="ECO:0000259" key="3">
    <source>
        <dbReference type="PROSITE" id="PS51412"/>
    </source>
</evidence>
<evidence type="ECO:0000313" key="5">
    <source>
        <dbReference type="Proteomes" id="UP000192578"/>
    </source>
</evidence>
<accession>A0A1W0X3R7</accession>
<evidence type="ECO:0000313" key="4">
    <source>
        <dbReference type="EMBL" id="OQV21954.1"/>
    </source>
</evidence>
<name>A0A1W0X3R7_HYPEX</name>
<feature type="compositionally biased region" description="Polar residues" evidence="1">
    <location>
        <begin position="104"/>
        <end position="115"/>
    </location>
</feature>
<dbReference type="AlphaFoldDB" id="A0A1W0X3R7"/>
<feature type="region of interest" description="Disordered" evidence="1">
    <location>
        <begin position="62"/>
        <end position="115"/>
    </location>
</feature>
<dbReference type="PANTHER" id="PTHR19324">
    <property type="entry name" value="PERFORIN-LIKE PROTEIN 1"/>
    <property type="match status" value="1"/>
</dbReference>
<feature type="chain" id="PRO_5012325538" description="MACPF domain-containing protein" evidence="2">
    <location>
        <begin position="25"/>
        <end position="1078"/>
    </location>
</feature>
<feature type="compositionally biased region" description="Polar residues" evidence="1">
    <location>
        <begin position="62"/>
        <end position="71"/>
    </location>
</feature>
<dbReference type="Proteomes" id="UP000192578">
    <property type="component" value="Unassembled WGS sequence"/>
</dbReference>